<evidence type="ECO:0000256" key="1">
    <source>
        <dbReference type="ARBA" id="ARBA00004141"/>
    </source>
</evidence>
<dbReference type="RefSeq" id="WP_130290030.1">
    <property type="nucleotide sequence ID" value="NZ_SHKL01000001.1"/>
</dbReference>
<dbReference type="InterPro" id="IPR041714">
    <property type="entry name" value="VKOR_Actinobacteria"/>
</dbReference>
<name>A0A4Q7UZG7_PSEST</name>
<dbReference type="CDD" id="cd12922">
    <property type="entry name" value="VKOR_5"/>
    <property type="match status" value="1"/>
</dbReference>
<keyword evidence="6" id="KW-0560">Oxidoreductase</keyword>
<dbReference type="Pfam" id="PF07884">
    <property type="entry name" value="VKOR"/>
    <property type="match status" value="1"/>
</dbReference>
<evidence type="ECO:0000256" key="3">
    <source>
        <dbReference type="ARBA" id="ARBA00022692"/>
    </source>
</evidence>
<keyword evidence="4" id="KW-0874">Quinone</keyword>
<feature type="domain" description="Vitamin K epoxide reductase" evidence="11">
    <location>
        <begin position="23"/>
        <end position="164"/>
    </location>
</feature>
<feature type="transmembrane region" description="Helical" evidence="10">
    <location>
        <begin position="25"/>
        <end position="46"/>
    </location>
</feature>
<dbReference type="AlphaFoldDB" id="A0A4Q7UZG7"/>
<evidence type="ECO:0000313" key="12">
    <source>
        <dbReference type="EMBL" id="RZT85599.1"/>
    </source>
</evidence>
<evidence type="ECO:0000256" key="7">
    <source>
        <dbReference type="ARBA" id="ARBA00023136"/>
    </source>
</evidence>
<accession>A0A4Q7UZG7</accession>
<feature type="transmembrane region" description="Helical" evidence="10">
    <location>
        <begin position="112"/>
        <end position="132"/>
    </location>
</feature>
<dbReference type="GO" id="GO:0016491">
    <property type="term" value="F:oxidoreductase activity"/>
    <property type="evidence" value="ECO:0007669"/>
    <property type="project" value="UniProtKB-KW"/>
</dbReference>
<dbReference type="InterPro" id="IPR038354">
    <property type="entry name" value="VKOR_sf"/>
</dbReference>
<evidence type="ECO:0000256" key="6">
    <source>
        <dbReference type="ARBA" id="ARBA00023002"/>
    </source>
</evidence>
<comment type="subcellular location">
    <subcellularLocation>
        <location evidence="1">Membrane</location>
        <topology evidence="1">Multi-pass membrane protein</topology>
    </subcellularLocation>
</comment>
<comment type="caution">
    <text evidence="12">The sequence shown here is derived from an EMBL/GenBank/DDBJ whole genome shotgun (WGS) entry which is preliminary data.</text>
</comment>
<keyword evidence="13" id="KW-1185">Reference proteome</keyword>
<sequence length="215" mass="23258">MTDLVERRPDPAEPDLGPDGPFRRVLPWLLMVGGGIGLLAAFVLTVEKIELIADPSYEPSCSINPVLSCGSVMATAQASAFGFPNSLIGIVGFAAVVTTGAVLLSGARLQGWYWAGLQVGVVFGAGFVHWLIGQSVYLIGALCPYCMAVWAVTMPIFWYVTLRNLDAVSDRLPAGARRGVRRLLSLHAIPLTVWFLAVLAIILQRFWDFWTSALP</sequence>
<evidence type="ECO:0000256" key="8">
    <source>
        <dbReference type="ARBA" id="ARBA00023157"/>
    </source>
</evidence>
<evidence type="ECO:0000313" key="13">
    <source>
        <dbReference type="Proteomes" id="UP000291591"/>
    </source>
</evidence>
<dbReference type="SMART" id="SM00756">
    <property type="entry name" value="VKc"/>
    <property type="match status" value="1"/>
</dbReference>
<dbReference type="GO" id="GO:0016020">
    <property type="term" value="C:membrane"/>
    <property type="evidence" value="ECO:0007669"/>
    <property type="project" value="UniProtKB-SubCell"/>
</dbReference>
<gene>
    <name evidence="12" type="ORF">EV383_2474</name>
</gene>
<evidence type="ECO:0000256" key="9">
    <source>
        <dbReference type="ARBA" id="ARBA00023284"/>
    </source>
</evidence>
<feature type="transmembrane region" description="Helical" evidence="10">
    <location>
        <begin position="138"/>
        <end position="162"/>
    </location>
</feature>
<comment type="similarity">
    <text evidence="2">Belongs to the VKOR family.</text>
</comment>
<evidence type="ECO:0000256" key="2">
    <source>
        <dbReference type="ARBA" id="ARBA00006214"/>
    </source>
</evidence>
<dbReference type="InterPro" id="IPR012932">
    <property type="entry name" value="VKOR"/>
</dbReference>
<keyword evidence="3 10" id="KW-0812">Transmembrane</keyword>
<evidence type="ECO:0000256" key="5">
    <source>
        <dbReference type="ARBA" id="ARBA00022989"/>
    </source>
</evidence>
<dbReference type="Proteomes" id="UP000291591">
    <property type="component" value="Unassembled WGS sequence"/>
</dbReference>
<dbReference type="OrthoDB" id="9783799at2"/>
<organism evidence="12 13">
    <name type="scientific">Pseudonocardia sediminis</name>
    <dbReference type="NCBI Taxonomy" id="1397368"/>
    <lineage>
        <taxon>Bacteria</taxon>
        <taxon>Bacillati</taxon>
        <taxon>Actinomycetota</taxon>
        <taxon>Actinomycetes</taxon>
        <taxon>Pseudonocardiales</taxon>
        <taxon>Pseudonocardiaceae</taxon>
        <taxon>Pseudonocardia</taxon>
    </lineage>
</organism>
<keyword evidence="7 10" id="KW-0472">Membrane</keyword>
<dbReference type="EMBL" id="SHKL01000001">
    <property type="protein sequence ID" value="RZT85599.1"/>
    <property type="molecule type" value="Genomic_DNA"/>
</dbReference>
<dbReference type="GO" id="GO:0048038">
    <property type="term" value="F:quinone binding"/>
    <property type="evidence" value="ECO:0007669"/>
    <property type="project" value="UniProtKB-KW"/>
</dbReference>
<evidence type="ECO:0000256" key="4">
    <source>
        <dbReference type="ARBA" id="ARBA00022719"/>
    </source>
</evidence>
<keyword evidence="8" id="KW-1015">Disulfide bond</keyword>
<reference evidence="12 13" key="1">
    <citation type="submission" date="2019-02" db="EMBL/GenBank/DDBJ databases">
        <title>Sequencing the genomes of 1000 actinobacteria strains.</title>
        <authorList>
            <person name="Klenk H.-P."/>
        </authorList>
    </citation>
    <scope>NUCLEOTIDE SEQUENCE [LARGE SCALE GENOMIC DNA]</scope>
    <source>
        <strain evidence="12 13">DSM 45779</strain>
    </source>
</reference>
<evidence type="ECO:0000259" key="11">
    <source>
        <dbReference type="SMART" id="SM00756"/>
    </source>
</evidence>
<evidence type="ECO:0000256" key="10">
    <source>
        <dbReference type="SAM" id="Phobius"/>
    </source>
</evidence>
<protein>
    <submittedName>
        <fullName evidence="12">Putative membrane protein</fullName>
    </submittedName>
</protein>
<feature type="transmembrane region" description="Helical" evidence="10">
    <location>
        <begin position="183"/>
        <end position="207"/>
    </location>
</feature>
<dbReference type="Gene3D" id="1.20.1440.130">
    <property type="entry name" value="VKOR domain"/>
    <property type="match status" value="1"/>
</dbReference>
<keyword evidence="9" id="KW-0676">Redox-active center</keyword>
<feature type="transmembrane region" description="Helical" evidence="10">
    <location>
        <begin position="87"/>
        <end position="105"/>
    </location>
</feature>
<proteinExistence type="inferred from homology"/>
<keyword evidence="5 10" id="KW-1133">Transmembrane helix</keyword>